<keyword evidence="2" id="KW-0812">Transmembrane</keyword>
<keyword evidence="2" id="KW-0472">Membrane</keyword>
<dbReference type="EMBL" id="BSPC01000066">
    <property type="protein sequence ID" value="GLS22840.1"/>
    <property type="molecule type" value="Genomic_DNA"/>
</dbReference>
<dbReference type="Proteomes" id="UP001156882">
    <property type="component" value="Unassembled WGS sequence"/>
</dbReference>
<evidence type="ECO:0000256" key="2">
    <source>
        <dbReference type="SAM" id="Phobius"/>
    </source>
</evidence>
<sequence>MQGKAKNANVSVMAKDKEQPTGSKAPSIAGIILGSGFVSNVGRAMLGFLVVMAAIAFRVPSESEMSLAYLVSGVVCFLVTVCGLYSLKFPDHSHLDPKGLATVLAKQHALKGGKTIEAKAEKNVPPPNAIEDKEVIVPKPAILPPNVSPDA</sequence>
<evidence type="ECO:0000313" key="3">
    <source>
        <dbReference type="EMBL" id="GLS22840.1"/>
    </source>
</evidence>
<reference evidence="4" key="1">
    <citation type="journal article" date="2019" name="Int. J. Syst. Evol. Microbiol.">
        <title>The Global Catalogue of Microorganisms (GCM) 10K type strain sequencing project: providing services to taxonomists for standard genome sequencing and annotation.</title>
        <authorList>
            <consortium name="The Broad Institute Genomics Platform"/>
            <consortium name="The Broad Institute Genome Sequencing Center for Infectious Disease"/>
            <person name="Wu L."/>
            <person name="Ma J."/>
        </authorList>
    </citation>
    <scope>NUCLEOTIDE SEQUENCE [LARGE SCALE GENOMIC DNA]</scope>
    <source>
        <strain evidence="4">NBRC 101365</strain>
    </source>
</reference>
<accession>A0ABQ6CV34</accession>
<organism evidence="3 4">
    <name type="scientific">Labrys miyagiensis</name>
    <dbReference type="NCBI Taxonomy" id="346912"/>
    <lineage>
        <taxon>Bacteria</taxon>
        <taxon>Pseudomonadati</taxon>
        <taxon>Pseudomonadota</taxon>
        <taxon>Alphaproteobacteria</taxon>
        <taxon>Hyphomicrobiales</taxon>
        <taxon>Xanthobacteraceae</taxon>
        <taxon>Labrys</taxon>
    </lineage>
</organism>
<feature type="transmembrane region" description="Helical" evidence="2">
    <location>
        <begin position="28"/>
        <end position="55"/>
    </location>
</feature>
<protein>
    <submittedName>
        <fullName evidence="3">Uncharacterized protein</fullName>
    </submittedName>
</protein>
<gene>
    <name evidence="3" type="ORF">GCM10007874_58600</name>
</gene>
<comment type="caution">
    <text evidence="3">The sequence shown here is derived from an EMBL/GenBank/DDBJ whole genome shotgun (WGS) entry which is preliminary data.</text>
</comment>
<evidence type="ECO:0000256" key="1">
    <source>
        <dbReference type="SAM" id="MobiDB-lite"/>
    </source>
</evidence>
<feature type="transmembrane region" description="Helical" evidence="2">
    <location>
        <begin position="67"/>
        <end position="87"/>
    </location>
</feature>
<name>A0ABQ6CV34_9HYPH</name>
<keyword evidence="4" id="KW-1185">Reference proteome</keyword>
<evidence type="ECO:0000313" key="4">
    <source>
        <dbReference type="Proteomes" id="UP001156882"/>
    </source>
</evidence>
<feature type="region of interest" description="Disordered" evidence="1">
    <location>
        <begin position="1"/>
        <end position="23"/>
    </location>
</feature>
<keyword evidence="2" id="KW-1133">Transmembrane helix</keyword>
<proteinExistence type="predicted"/>